<evidence type="ECO:0000313" key="3">
    <source>
        <dbReference type="Proteomes" id="UP000826656"/>
    </source>
</evidence>
<evidence type="ECO:0008006" key="4">
    <source>
        <dbReference type="Google" id="ProtNLM"/>
    </source>
</evidence>
<comment type="caution">
    <text evidence="2">The sequence shown here is derived from an EMBL/GenBank/DDBJ whole genome shotgun (WGS) entry which is preliminary data.</text>
</comment>
<name>A0ABQ7UIT6_SOLTU</name>
<gene>
    <name evidence="2" type="ORF">KY290_027607</name>
</gene>
<dbReference type="Proteomes" id="UP000826656">
    <property type="component" value="Unassembled WGS sequence"/>
</dbReference>
<organism evidence="2 3">
    <name type="scientific">Solanum tuberosum</name>
    <name type="common">Potato</name>
    <dbReference type="NCBI Taxonomy" id="4113"/>
    <lineage>
        <taxon>Eukaryota</taxon>
        <taxon>Viridiplantae</taxon>
        <taxon>Streptophyta</taxon>
        <taxon>Embryophyta</taxon>
        <taxon>Tracheophyta</taxon>
        <taxon>Spermatophyta</taxon>
        <taxon>Magnoliopsida</taxon>
        <taxon>eudicotyledons</taxon>
        <taxon>Gunneridae</taxon>
        <taxon>Pentapetalae</taxon>
        <taxon>asterids</taxon>
        <taxon>lamiids</taxon>
        <taxon>Solanales</taxon>
        <taxon>Solanaceae</taxon>
        <taxon>Solanoideae</taxon>
        <taxon>Solaneae</taxon>
        <taxon>Solanum</taxon>
    </lineage>
</organism>
<evidence type="ECO:0000313" key="2">
    <source>
        <dbReference type="EMBL" id="KAH0748375.1"/>
    </source>
</evidence>
<reference evidence="2 3" key="1">
    <citation type="journal article" date="2021" name="bioRxiv">
        <title>Chromosome-scale and haplotype-resolved genome assembly of a tetraploid potato cultivar.</title>
        <authorList>
            <person name="Sun H."/>
            <person name="Jiao W.-B."/>
            <person name="Krause K."/>
            <person name="Campoy J.A."/>
            <person name="Goel M."/>
            <person name="Folz-Donahue K."/>
            <person name="Kukat C."/>
            <person name="Huettel B."/>
            <person name="Schneeberger K."/>
        </authorList>
    </citation>
    <scope>NUCLEOTIDE SEQUENCE [LARGE SCALE GENOMIC DNA]</scope>
    <source>
        <strain evidence="2">SolTubOtavaFocal</strain>
        <tissue evidence="2">Leaves</tissue>
    </source>
</reference>
<proteinExistence type="predicted"/>
<dbReference type="EMBL" id="JAIVGD010000019">
    <property type="protein sequence ID" value="KAH0748375.1"/>
    <property type="molecule type" value="Genomic_DNA"/>
</dbReference>
<sequence length="267" mass="30457">MPASDMEATLNWQSKNSMCQNRVLTSIGQSIRGVTHSQVKLHDKMRTSLSHFIEQKKSEVASIKEQIQLLRYGNPEPRRAQSSPTSVAKAHKEEPEFDIAKLVWERKDEKAAQKRAEEAQARSKRKKVADPGAMMILSYKAPNDDSIFVDLSPNVEELTISDHEKLDSEKEWDSLVEDITNGEDMVFQTHSFLDPILGMNYQVVHELYSLKDDSPTNDYLSAIDDYLRCYLNDLSLEHLDDIDLEHDTEDSYPVDGYIEDSKSSTDS</sequence>
<feature type="region of interest" description="Disordered" evidence="1">
    <location>
        <begin position="247"/>
        <end position="267"/>
    </location>
</feature>
<accession>A0ABQ7UIT6</accession>
<keyword evidence="3" id="KW-1185">Reference proteome</keyword>
<protein>
    <recommendedName>
        <fullName evidence="4">RNA polymerase II nuclear localization protein SLC7A6OS</fullName>
    </recommendedName>
</protein>
<evidence type="ECO:0000256" key="1">
    <source>
        <dbReference type="SAM" id="MobiDB-lite"/>
    </source>
</evidence>